<dbReference type="Gramene" id="OMO71245">
    <property type="protein sequence ID" value="OMO71245"/>
    <property type="gene ID" value="CCACVL1_18337"/>
</dbReference>
<name>A0A1R3HLM2_COCAP</name>
<dbReference type="EMBL" id="AWWV01011668">
    <property type="protein sequence ID" value="OMO71245.1"/>
    <property type="molecule type" value="Genomic_DNA"/>
</dbReference>
<proteinExistence type="predicted"/>
<keyword evidence="2" id="KW-1185">Reference proteome</keyword>
<reference evidence="1 2" key="1">
    <citation type="submission" date="2013-09" db="EMBL/GenBank/DDBJ databases">
        <title>Corchorus capsularis genome sequencing.</title>
        <authorList>
            <person name="Alam M."/>
            <person name="Haque M.S."/>
            <person name="Islam M.S."/>
            <person name="Emdad E.M."/>
            <person name="Islam M.M."/>
            <person name="Ahmed B."/>
            <person name="Halim A."/>
            <person name="Hossen Q.M.M."/>
            <person name="Hossain M.Z."/>
            <person name="Ahmed R."/>
            <person name="Khan M.M."/>
            <person name="Islam R."/>
            <person name="Rashid M.M."/>
            <person name="Khan S.A."/>
            <person name="Rahman M.S."/>
            <person name="Alam M."/>
        </authorList>
    </citation>
    <scope>NUCLEOTIDE SEQUENCE [LARGE SCALE GENOMIC DNA]</scope>
    <source>
        <strain evidence="2">cv. CVL-1</strain>
        <tissue evidence="1">Whole seedling</tissue>
    </source>
</reference>
<gene>
    <name evidence="1" type="ORF">CCACVL1_18337</name>
</gene>
<evidence type="ECO:0000313" key="1">
    <source>
        <dbReference type="EMBL" id="OMO71245.1"/>
    </source>
</evidence>
<protein>
    <submittedName>
        <fullName evidence="1">Uncharacterized protein</fullName>
    </submittedName>
</protein>
<dbReference type="Proteomes" id="UP000188268">
    <property type="component" value="Unassembled WGS sequence"/>
</dbReference>
<organism evidence="1 2">
    <name type="scientific">Corchorus capsularis</name>
    <name type="common">Jute</name>
    <dbReference type="NCBI Taxonomy" id="210143"/>
    <lineage>
        <taxon>Eukaryota</taxon>
        <taxon>Viridiplantae</taxon>
        <taxon>Streptophyta</taxon>
        <taxon>Embryophyta</taxon>
        <taxon>Tracheophyta</taxon>
        <taxon>Spermatophyta</taxon>
        <taxon>Magnoliopsida</taxon>
        <taxon>eudicotyledons</taxon>
        <taxon>Gunneridae</taxon>
        <taxon>Pentapetalae</taxon>
        <taxon>rosids</taxon>
        <taxon>malvids</taxon>
        <taxon>Malvales</taxon>
        <taxon>Malvaceae</taxon>
        <taxon>Grewioideae</taxon>
        <taxon>Apeibeae</taxon>
        <taxon>Corchorus</taxon>
    </lineage>
</organism>
<accession>A0A1R3HLM2</accession>
<dbReference type="AlphaFoldDB" id="A0A1R3HLM2"/>
<evidence type="ECO:0000313" key="2">
    <source>
        <dbReference type="Proteomes" id="UP000188268"/>
    </source>
</evidence>
<comment type="caution">
    <text evidence="1">The sequence shown here is derived from an EMBL/GenBank/DDBJ whole genome shotgun (WGS) entry which is preliminary data.</text>
</comment>
<sequence length="88" mass="10006">MALVGESQIKLRINRTPRESLMATTLQGDQKKGSFARSRMIVVVHNVLTHRGRVVDHLTREYLLPRTKEEAPAFAFLLSFLSPLPLCF</sequence>